<dbReference type="InterPro" id="IPR002935">
    <property type="entry name" value="SAM_O-MeTrfase"/>
</dbReference>
<evidence type="ECO:0000256" key="1">
    <source>
        <dbReference type="ARBA" id="ARBA00022603"/>
    </source>
</evidence>
<dbReference type="SUPFAM" id="SSF53335">
    <property type="entry name" value="S-adenosyl-L-methionine-dependent methyltransferases"/>
    <property type="match status" value="1"/>
</dbReference>
<comment type="similarity">
    <text evidence="4">Belongs to the class I-like SAM-binding methyltransferase superfamily. Cation-dependent O-methyltransferase family.</text>
</comment>
<reference evidence="5" key="1">
    <citation type="submission" date="2021-02" db="EMBL/GenBank/DDBJ databases">
        <authorList>
            <person name="Dougan E. K."/>
            <person name="Rhodes N."/>
            <person name="Thang M."/>
            <person name="Chan C."/>
        </authorList>
    </citation>
    <scope>NUCLEOTIDE SEQUENCE</scope>
</reference>
<protein>
    <submittedName>
        <fullName evidence="5">Uncharacterized protein</fullName>
    </submittedName>
</protein>
<comment type="caution">
    <text evidence="5">The sequence shown here is derived from an EMBL/GenBank/DDBJ whole genome shotgun (WGS) entry which is preliminary data.</text>
</comment>
<dbReference type="Pfam" id="PF01596">
    <property type="entry name" value="Methyltransf_3"/>
    <property type="match status" value="1"/>
</dbReference>
<keyword evidence="1" id="KW-0489">Methyltransferase</keyword>
<dbReference type="OrthoDB" id="10251242at2759"/>
<dbReference type="EMBL" id="CAJNNV010006374">
    <property type="protein sequence ID" value="CAE8593503.1"/>
    <property type="molecule type" value="Genomic_DNA"/>
</dbReference>
<evidence type="ECO:0000256" key="3">
    <source>
        <dbReference type="ARBA" id="ARBA00022691"/>
    </source>
</evidence>
<dbReference type="GO" id="GO:0032259">
    <property type="term" value="P:methylation"/>
    <property type="evidence" value="ECO:0007669"/>
    <property type="project" value="UniProtKB-KW"/>
</dbReference>
<dbReference type="Proteomes" id="UP000654075">
    <property type="component" value="Unassembled WGS sequence"/>
</dbReference>
<organism evidence="5 6">
    <name type="scientific">Polarella glacialis</name>
    <name type="common">Dinoflagellate</name>
    <dbReference type="NCBI Taxonomy" id="89957"/>
    <lineage>
        <taxon>Eukaryota</taxon>
        <taxon>Sar</taxon>
        <taxon>Alveolata</taxon>
        <taxon>Dinophyceae</taxon>
        <taxon>Suessiales</taxon>
        <taxon>Suessiaceae</taxon>
        <taxon>Polarella</taxon>
    </lineage>
</organism>
<dbReference type="InterPro" id="IPR029063">
    <property type="entry name" value="SAM-dependent_MTases_sf"/>
</dbReference>
<keyword evidence="2" id="KW-0808">Transferase</keyword>
<evidence type="ECO:0000256" key="2">
    <source>
        <dbReference type="ARBA" id="ARBA00022679"/>
    </source>
</evidence>
<proteinExistence type="inferred from homology"/>
<dbReference type="GO" id="GO:0008171">
    <property type="term" value="F:O-methyltransferase activity"/>
    <property type="evidence" value="ECO:0007669"/>
    <property type="project" value="InterPro"/>
</dbReference>
<dbReference type="Gene3D" id="3.40.50.150">
    <property type="entry name" value="Vaccinia Virus protein VP39"/>
    <property type="match status" value="1"/>
</dbReference>
<dbReference type="AlphaFoldDB" id="A0A813E497"/>
<evidence type="ECO:0000256" key="4">
    <source>
        <dbReference type="ARBA" id="ARBA00023453"/>
    </source>
</evidence>
<keyword evidence="6" id="KW-1185">Reference proteome</keyword>
<evidence type="ECO:0000313" key="5">
    <source>
        <dbReference type="EMBL" id="CAE8593503.1"/>
    </source>
</evidence>
<evidence type="ECO:0000313" key="6">
    <source>
        <dbReference type="Proteomes" id="UP000654075"/>
    </source>
</evidence>
<sequence>MLNRVFAPRSQQQLYLDKKTKFLVSGRWSANEQRCGLLQTLCAVSGARRVLEIGQCCGVAMLAIAEATQVLPSDGQVVTLKIDPFLADFGKQATRRVAARTIER</sequence>
<gene>
    <name evidence="5" type="ORF">PGLA1383_LOCUS12095</name>
</gene>
<name>A0A813E497_POLGL</name>
<keyword evidence="3" id="KW-0949">S-adenosyl-L-methionine</keyword>
<accession>A0A813E497</accession>